<dbReference type="HOGENOM" id="CLU_1435554_0_0_1"/>
<reference evidence="2" key="3">
    <citation type="journal article" date="2013" name="Nucleic Acids Res.">
        <title>The genome of Anopheles darlingi, the main neotropical malaria vector.</title>
        <authorList>
            <person name="Marinotti O."/>
            <person name="Cerqueira G.C."/>
            <person name="de Almeida L.G."/>
            <person name="Ferro M.I."/>
            <person name="Loreto E.L."/>
            <person name="Zaha A."/>
            <person name="Teixeira S.M."/>
            <person name="Wespiser A.R."/>
            <person name="Almeida E Silva A."/>
            <person name="Schlindwein A.D."/>
            <person name="Pacheco A.C."/>
            <person name="Silva A.L."/>
            <person name="Graveley B.R."/>
            <person name="Walenz B.P."/>
            <person name="Lima Bde A."/>
            <person name="Ribeiro C.A."/>
            <person name="Nunes-Silva C.G."/>
            <person name="de Carvalho C.R."/>
            <person name="Soares C.M."/>
            <person name="de Menezes C.B."/>
            <person name="Matiolli C."/>
            <person name="Caffrey D."/>
            <person name="Araujo D.A."/>
            <person name="de Oliveira D.M."/>
            <person name="Golenbock D."/>
            <person name="Grisard E.C."/>
            <person name="Fantinatti-Garboggini F."/>
            <person name="de Carvalho F.M."/>
            <person name="Barcellos F.G."/>
            <person name="Prosdocimi F."/>
            <person name="May G."/>
            <person name="Azevedo Junior G.M."/>
            <person name="Guimaraes G.M."/>
            <person name="Goldman G.H."/>
            <person name="Padilha I.Q."/>
            <person name="Batista Jda S."/>
            <person name="Ferro J.A."/>
            <person name="Ribeiro J.M."/>
            <person name="Fietto J.L."/>
            <person name="Dabbas K.M."/>
            <person name="Cerdeira L."/>
            <person name="Agnez-Lima L.F."/>
            <person name="Brocchi M."/>
            <person name="de Carvalho M.O."/>
            <person name="Teixeira Mde M."/>
            <person name="Diniz Maia Mde M."/>
            <person name="Goldman M.H."/>
            <person name="Cruz Schneider M.P."/>
            <person name="Felipe M.S."/>
            <person name="Hungria M."/>
            <person name="Nicolas M.F."/>
            <person name="Pereira M."/>
            <person name="Montes M.A."/>
            <person name="Cantao M.E."/>
            <person name="Vincentz M."/>
            <person name="Rafael M.S."/>
            <person name="Silverman N."/>
            <person name="Stoco P.H."/>
            <person name="Souza R.C."/>
            <person name="Vicentini R."/>
            <person name="Gazzinelli R.T."/>
            <person name="Neves Rde O."/>
            <person name="Silva R."/>
            <person name="Astolfi-Filho S."/>
            <person name="Maciel T.E."/>
            <person name="Urmenyi T.P."/>
            <person name="Tadei W.P."/>
            <person name="Camargo E.P."/>
            <person name="de Vasconcelos A.T."/>
        </authorList>
    </citation>
    <scope>NUCLEOTIDE SEQUENCE</scope>
</reference>
<organism evidence="2">
    <name type="scientific">Anopheles darlingi</name>
    <name type="common">Mosquito</name>
    <dbReference type="NCBI Taxonomy" id="43151"/>
    <lineage>
        <taxon>Eukaryota</taxon>
        <taxon>Metazoa</taxon>
        <taxon>Ecdysozoa</taxon>
        <taxon>Arthropoda</taxon>
        <taxon>Hexapoda</taxon>
        <taxon>Insecta</taxon>
        <taxon>Pterygota</taxon>
        <taxon>Neoptera</taxon>
        <taxon>Endopterygota</taxon>
        <taxon>Diptera</taxon>
        <taxon>Nematocera</taxon>
        <taxon>Culicoidea</taxon>
        <taxon>Culicidae</taxon>
        <taxon>Anophelinae</taxon>
        <taxon>Anopheles</taxon>
    </lineage>
</organism>
<name>W5JG57_ANODA</name>
<sequence length="189" mass="21562">MQGRAFRGRQCCQLAVIANDNTVGGYGSGAPGLAENRFPQLSTWFGLHSSGQITFCEEKDFYLAENGHGDTTTRPYFEEDRKKKSGVADRVDFPRSFLGDRAEKSDCWHRKRHRRVAACDKSVRGLPKSLPDFSRRCRRRRTEVRGAKSSQSSYGAKANAQHQPSERKREREPRNREIDALRAQSRTLK</sequence>
<reference evidence="2 4" key="1">
    <citation type="journal article" date="2010" name="BMC Genomics">
        <title>Combination of measures distinguishes pre-miRNAs from other stem-loops in the genome of the newly sequenced Anopheles darlingi.</title>
        <authorList>
            <person name="Mendes N.D."/>
            <person name="Freitas A.T."/>
            <person name="Vasconcelos A.T."/>
            <person name="Sagot M.F."/>
        </authorList>
    </citation>
    <scope>NUCLEOTIDE SEQUENCE</scope>
</reference>
<reference evidence="2" key="2">
    <citation type="submission" date="2010-05" db="EMBL/GenBank/DDBJ databases">
        <authorList>
            <person name="Almeida L.G."/>
            <person name="Nicolas M.F."/>
            <person name="Souza R.C."/>
            <person name="Vasconcelos A.T.R."/>
        </authorList>
    </citation>
    <scope>NUCLEOTIDE SEQUENCE</scope>
</reference>
<dbReference type="VEuPathDB" id="VectorBase:ADAC006531"/>
<accession>W5JG57</accession>
<evidence type="ECO:0000313" key="4">
    <source>
        <dbReference type="Proteomes" id="UP000000673"/>
    </source>
</evidence>
<feature type="compositionally biased region" description="Basic and acidic residues" evidence="1">
    <location>
        <begin position="164"/>
        <end position="180"/>
    </location>
</feature>
<dbReference type="EMBL" id="ADMH02001611">
    <property type="protein sequence ID" value="ETN61799.1"/>
    <property type="molecule type" value="Genomic_DNA"/>
</dbReference>
<dbReference type="AlphaFoldDB" id="W5JG57"/>
<reference evidence="3" key="4">
    <citation type="submission" date="2015-06" db="UniProtKB">
        <authorList>
            <consortium name="EnsemblMetazoa"/>
        </authorList>
    </citation>
    <scope>IDENTIFICATION</scope>
</reference>
<evidence type="ECO:0000313" key="3">
    <source>
        <dbReference type="EnsemblMetazoa" id="ADAC006531-PA"/>
    </source>
</evidence>
<evidence type="ECO:0000256" key="1">
    <source>
        <dbReference type="SAM" id="MobiDB-lite"/>
    </source>
</evidence>
<dbReference type="EnsemblMetazoa" id="ADAC006531-RA">
    <property type="protein sequence ID" value="ADAC006531-PA"/>
    <property type="gene ID" value="ADAC006531"/>
</dbReference>
<feature type="region of interest" description="Disordered" evidence="1">
    <location>
        <begin position="130"/>
        <end position="189"/>
    </location>
</feature>
<protein>
    <submittedName>
        <fullName evidence="2 3">Uncharacterized protein</fullName>
    </submittedName>
</protein>
<proteinExistence type="predicted"/>
<dbReference type="Proteomes" id="UP000000673">
    <property type="component" value="Unassembled WGS sequence"/>
</dbReference>
<gene>
    <name evidence="2" type="ORF">AND_006531</name>
</gene>
<keyword evidence="4" id="KW-1185">Reference proteome</keyword>
<evidence type="ECO:0000313" key="2">
    <source>
        <dbReference type="EMBL" id="ETN61799.1"/>
    </source>
</evidence>